<dbReference type="AlphaFoldDB" id="A0A8H3L155"/>
<name>A0A8H3L155_9GLOM</name>
<evidence type="ECO:0000313" key="1">
    <source>
        <dbReference type="EMBL" id="GES78699.1"/>
    </source>
</evidence>
<organism evidence="1 2">
    <name type="scientific">Rhizophagus clarus</name>
    <dbReference type="NCBI Taxonomy" id="94130"/>
    <lineage>
        <taxon>Eukaryota</taxon>
        <taxon>Fungi</taxon>
        <taxon>Fungi incertae sedis</taxon>
        <taxon>Mucoromycota</taxon>
        <taxon>Glomeromycotina</taxon>
        <taxon>Glomeromycetes</taxon>
        <taxon>Glomerales</taxon>
        <taxon>Glomeraceae</taxon>
        <taxon>Rhizophagus</taxon>
    </lineage>
</organism>
<reference evidence="1" key="1">
    <citation type="submission" date="2019-10" db="EMBL/GenBank/DDBJ databases">
        <title>Conservation and host-specific expression of non-tandemly repeated heterogenous ribosome RNA gene in arbuscular mycorrhizal fungi.</title>
        <authorList>
            <person name="Maeda T."/>
            <person name="Kobayashi Y."/>
            <person name="Nakagawa T."/>
            <person name="Ezawa T."/>
            <person name="Yamaguchi K."/>
            <person name="Bino T."/>
            <person name="Nishimoto Y."/>
            <person name="Shigenobu S."/>
            <person name="Kawaguchi M."/>
        </authorList>
    </citation>
    <scope>NUCLEOTIDE SEQUENCE</scope>
    <source>
        <strain evidence="1">HR1</strain>
    </source>
</reference>
<comment type="caution">
    <text evidence="1">The sequence shown here is derived from an EMBL/GenBank/DDBJ whole genome shotgun (WGS) entry which is preliminary data.</text>
</comment>
<proteinExistence type="predicted"/>
<gene>
    <name evidence="1" type="ORF">RCL2_000601200</name>
</gene>
<evidence type="ECO:0000313" key="2">
    <source>
        <dbReference type="Proteomes" id="UP000615446"/>
    </source>
</evidence>
<protein>
    <submittedName>
        <fullName evidence="1">Uncharacterized protein</fullName>
    </submittedName>
</protein>
<dbReference type="EMBL" id="BLAL01000040">
    <property type="protein sequence ID" value="GES78699.1"/>
    <property type="molecule type" value="Genomic_DNA"/>
</dbReference>
<accession>A0A8H3L155</accession>
<dbReference type="Proteomes" id="UP000615446">
    <property type="component" value="Unassembled WGS sequence"/>
</dbReference>
<sequence>MHVIEIINLNKASLTRVTVYQKIELVNHPLYKNDFAQVIFFEATLLQDQKSDVTNIRRNLQESWKRISIMNGFFENEKGEVLARIESLEVDSNSSKSPIREGRKYENASSYNHEMNFIGSICIFCYRRYVTTKIRWYIDYY</sequence>